<accession>A0ABD5E0Q8</accession>
<evidence type="ECO:0000259" key="5">
    <source>
        <dbReference type="Pfam" id="PF00155"/>
    </source>
</evidence>
<evidence type="ECO:0000256" key="1">
    <source>
        <dbReference type="ARBA" id="ARBA00001933"/>
    </source>
</evidence>
<evidence type="ECO:0000313" key="6">
    <source>
        <dbReference type="EMBL" id="MDT0414669.1"/>
    </source>
</evidence>
<name>A0ABD5E0Q8_9ACTN</name>
<gene>
    <name evidence="6" type="ORF">RM574_04130</name>
</gene>
<comment type="caution">
    <text evidence="6">The sequence shown here is derived from an EMBL/GenBank/DDBJ whole genome shotgun (WGS) entry which is preliminary data.</text>
</comment>
<evidence type="ECO:0000256" key="3">
    <source>
        <dbReference type="ARBA" id="ARBA00022679"/>
    </source>
</evidence>
<dbReference type="Gene3D" id="3.40.640.10">
    <property type="entry name" value="Type I PLP-dependent aspartate aminotransferase-like (Major domain)"/>
    <property type="match status" value="1"/>
</dbReference>
<dbReference type="Proteomes" id="UP001183607">
    <property type="component" value="Unassembled WGS sequence"/>
</dbReference>
<dbReference type="CDD" id="cd00609">
    <property type="entry name" value="AAT_like"/>
    <property type="match status" value="1"/>
</dbReference>
<dbReference type="Gene3D" id="3.90.1150.10">
    <property type="entry name" value="Aspartate Aminotransferase, domain 1"/>
    <property type="match status" value="1"/>
</dbReference>
<reference evidence="7" key="1">
    <citation type="submission" date="2023-07" db="EMBL/GenBank/DDBJ databases">
        <title>30 novel species of actinomycetes from the DSMZ collection.</title>
        <authorList>
            <person name="Nouioui I."/>
        </authorList>
    </citation>
    <scope>NUCLEOTIDE SEQUENCE [LARGE SCALE GENOMIC DNA]</scope>
    <source>
        <strain evidence="7">DSM 41982</strain>
    </source>
</reference>
<evidence type="ECO:0000256" key="2">
    <source>
        <dbReference type="ARBA" id="ARBA00022576"/>
    </source>
</evidence>
<dbReference type="InterPro" id="IPR050859">
    <property type="entry name" value="Class-I_PLP-dep_aminotransf"/>
</dbReference>
<dbReference type="EMBL" id="JAVRER010000004">
    <property type="protein sequence ID" value="MDT0414669.1"/>
    <property type="molecule type" value="Genomic_DNA"/>
</dbReference>
<protein>
    <submittedName>
        <fullName evidence="6">PLP-dependent aminotransferase family protein</fullName>
    </submittedName>
</protein>
<dbReference type="InterPro" id="IPR015424">
    <property type="entry name" value="PyrdxlP-dep_Trfase"/>
</dbReference>
<keyword evidence="3" id="KW-0808">Transferase</keyword>
<organism evidence="6 7">
    <name type="scientific">Streptomyces evansiae</name>
    <dbReference type="NCBI Taxonomy" id="3075535"/>
    <lineage>
        <taxon>Bacteria</taxon>
        <taxon>Bacillati</taxon>
        <taxon>Actinomycetota</taxon>
        <taxon>Actinomycetes</taxon>
        <taxon>Kitasatosporales</taxon>
        <taxon>Streptomycetaceae</taxon>
        <taxon>Streptomyces</taxon>
    </lineage>
</organism>
<evidence type="ECO:0000313" key="7">
    <source>
        <dbReference type="Proteomes" id="UP001183607"/>
    </source>
</evidence>
<keyword evidence="4" id="KW-0663">Pyridoxal phosphate</keyword>
<evidence type="ECO:0000256" key="4">
    <source>
        <dbReference type="ARBA" id="ARBA00022898"/>
    </source>
</evidence>
<dbReference type="AlphaFoldDB" id="A0ABD5E0Q8"/>
<dbReference type="InterPro" id="IPR015422">
    <property type="entry name" value="PyrdxlP-dep_Trfase_small"/>
</dbReference>
<dbReference type="PANTHER" id="PTHR42790:SF19">
    <property type="entry name" value="KYNURENINE_ALPHA-AMINOADIPATE AMINOTRANSFERASE, MITOCHONDRIAL"/>
    <property type="match status" value="1"/>
</dbReference>
<dbReference type="Pfam" id="PF00155">
    <property type="entry name" value="Aminotran_1_2"/>
    <property type="match status" value="1"/>
</dbReference>
<dbReference type="RefSeq" id="WP_093853259.1">
    <property type="nucleotide sequence ID" value="NZ_JAVRER010000004.1"/>
</dbReference>
<sequence>MPADDNLDALLDLDTLHASLRHANVESMTFLNEVAQLFPGAVSFAAGRPCERYLSVEAVHRYIDLYRDHLAKELDGDLAKVHRTMLQYGRTKGIIDDLVAEHLAVDEAIHVDRESVVVTVGCQEALFLTLRALRRTERDVVLTVRPAYVGITGAALLTDMRLLSVADSPGGLDFDDLERVLREAREEGLRPRALYIVADFANPSGATLDLPSRYRLLELAEAYDFLVLEDNPYGFFTGDDEDGLPTLKSLDRSQRVVYLGSFGKTGVPGARVGYVVADQRIAVAEDQTELLADQLARLKSMLTVNTSPIGQAVIGGRLLEHNLSLRAATLRERQIYRENRRQVTEGLARRFPPGEGPEVSWNSPRGGFFLVLDVPFPVTDELLEHAGREHKVLFTPMHHFYGDGVPVPRMRLSASQLTADEIETGLDALARFIHEQVD</sequence>
<keyword evidence="2 6" id="KW-0032">Aminotransferase</keyword>
<dbReference type="InterPro" id="IPR015421">
    <property type="entry name" value="PyrdxlP-dep_Trfase_major"/>
</dbReference>
<dbReference type="PANTHER" id="PTHR42790">
    <property type="entry name" value="AMINOTRANSFERASE"/>
    <property type="match status" value="1"/>
</dbReference>
<dbReference type="GO" id="GO:0008483">
    <property type="term" value="F:transaminase activity"/>
    <property type="evidence" value="ECO:0007669"/>
    <property type="project" value="UniProtKB-KW"/>
</dbReference>
<proteinExistence type="predicted"/>
<dbReference type="InterPro" id="IPR004839">
    <property type="entry name" value="Aminotransferase_I/II_large"/>
</dbReference>
<dbReference type="SUPFAM" id="SSF53383">
    <property type="entry name" value="PLP-dependent transferases"/>
    <property type="match status" value="1"/>
</dbReference>
<comment type="cofactor">
    <cofactor evidence="1">
        <name>pyridoxal 5'-phosphate</name>
        <dbReference type="ChEBI" id="CHEBI:597326"/>
    </cofactor>
</comment>
<feature type="domain" description="Aminotransferase class I/classII large" evidence="5">
    <location>
        <begin position="80"/>
        <end position="429"/>
    </location>
</feature>